<dbReference type="CDD" id="cd08060">
    <property type="entry name" value="MPN_UPF0172"/>
    <property type="match status" value="1"/>
</dbReference>
<evidence type="ECO:0008006" key="3">
    <source>
        <dbReference type="Google" id="ProtNLM"/>
    </source>
</evidence>
<protein>
    <recommendedName>
        <fullName evidence="3">MPN domain-containing protein</fullName>
    </recommendedName>
</protein>
<dbReference type="PANTHER" id="PTHR12941">
    <property type="entry name" value="ER MEMBRANE PROTEIN COMPLEX"/>
    <property type="match status" value="1"/>
</dbReference>
<reference evidence="1" key="1">
    <citation type="journal article" date="2019" name="Plant J.">
        <title>Chlorella vulgaris genome assembly and annotation reveals the molecular basis for metabolic acclimation to high light conditions.</title>
        <authorList>
            <person name="Cecchin M."/>
            <person name="Marcolungo L."/>
            <person name="Rossato M."/>
            <person name="Girolomoni L."/>
            <person name="Cosentino E."/>
            <person name="Cuine S."/>
            <person name="Li-Beisson Y."/>
            <person name="Delledonne M."/>
            <person name="Ballottari M."/>
        </authorList>
    </citation>
    <scope>NUCLEOTIDE SEQUENCE</scope>
    <source>
        <strain evidence="1">211/11P</strain>
    </source>
</reference>
<dbReference type="Gene3D" id="3.40.140.10">
    <property type="entry name" value="Cytidine Deaminase, domain 2"/>
    <property type="match status" value="1"/>
</dbReference>
<proteinExistence type="predicted"/>
<dbReference type="Proteomes" id="UP001055712">
    <property type="component" value="Unassembled WGS sequence"/>
</dbReference>
<evidence type="ECO:0000313" key="2">
    <source>
        <dbReference type="Proteomes" id="UP001055712"/>
    </source>
</evidence>
<comment type="caution">
    <text evidence="1">The sequence shown here is derived from an EMBL/GenBank/DDBJ whole genome shotgun (WGS) entry which is preliminary data.</text>
</comment>
<dbReference type="GO" id="GO:0072546">
    <property type="term" value="C:EMC complex"/>
    <property type="evidence" value="ECO:0007669"/>
    <property type="project" value="InterPro"/>
</dbReference>
<gene>
    <name evidence="1" type="ORF">D9Q98_003771</name>
</gene>
<dbReference type="InterPro" id="IPR005366">
    <property type="entry name" value="EMC8/9"/>
</dbReference>
<dbReference type="Pfam" id="PF03665">
    <property type="entry name" value="UPF0172"/>
    <property type="match status" value="1"/>
</dbReference>
<dbReference type="OrthoDB" id="194468at2759"/>
<sequence length="238" mass="24768">MRDAHVDQAALLKILLHATKHPSSGVNGVLLGTLQAASGGGAAPATVRVTDAIPVCHGFITLTPVLETALSQIEQHVKAQQGISKGLRIVGYYQCNERLSDSELGGGRRVADRIEAAYPESVALVLDGAALEAAMMAAAQQQQQGGSEAAAEQGQRQQAGVEAPVLQLFFKDGARGWIKAAPSGGSGKPALRCPTQGVAAQLAQLTSKGMHRSLADFEQHLDDISADWLNPGLLQGPV</sequence>
<accession>A0A9D4TQT6</accession>
<dbReference type="AlphaFoldDB" id="A0A9D4TQT6"/>
<name>A0A9D4TQT6_CHLVU</name>
<dbReference type="EMBL" id="SIDB01000005">
    <property type="protein sequence ID" value="KAI3432209.1"/>
    <property type="molecule type" value="Genomic_DNA"/>
</dbReference>
<dbReference type="PANTHER" id="PTHR12941:SF10">
    <property type="entry name" value="ER MEMBRANE PROTEIN COMPLEX SUBUNIT 8_9 HOMOLOG"/>
    <property type="match status" value="1"/>
</dbReference>
<organism evidence="1 2">
    <name type="scientific">Chlorella vulgaris</name>
    <name type="common">Green alga</name>
    <dbReference type="NCBI Taxonomy" id="3077"/>
    <lineage>
        <taxon>Eukaryota</taxon>
        <taxon>Viridiplantae</taxon>
        <taxon>Chlorophyta</taxon>
        <taxon>core chlorophytes</taxon>
        <taxon>Trebouxiophyceae</taxon>
        <taxon>Chlorellales</taxon>
        <taxon>Chlorellaceae</taxon>
        <taxon>Chlorella clade</taxon>
        <taxon>Chlorella</taxon>
    </lineage>
</organism>
<reference evidence="1" key="2">
    <citation type="submission" date="2020-11" db="EMBL/GenBank/DDBJ databases">
        <authorList>
            <person name="Cecchin M."/>
            <person name="Marcolungo L."/>
            <person name="Rossato M."/>
            <person name="Girolomoni L."/>
            <person name="Cosentino E."/>
            <person name="Cuine S."/>
            <person name="Li-Beisson Y."/>
            <person name="Delledonne M."/>
            <person name="Ballottari M."/>
        </authorList>
    </citation>
    <scope>NUCLEOTIDE SEQUENCE</scope>
    <source>
        <strain evidence="1">211/11P</strain>
        <tissue evidence="1">Whole cell</tissue>
    </source>
</reference>
<keyword evidence="2" id="KW-1185">Reference proteome</keyword>
<evidence type="ECO:0000313" key="1">
    <source>
        <dbReference type="EMBL" id="KAI3432209.1"/>
    </source>
</evidence>